<evidence type="ECO:0000313" key="2">
    <source>
        <dbReference type="Proteomes" id="UP001055172"/>
    </source>
</evidence>
<name>A0AA37H1V3_9PEZI</name>
<keyword evidence="2" id="KW-1185">Reference proteome</keyword>
<organism evidence="1 2">
    <name type="scientific">Colletotrichum liriopes</name>
    <dbReference type="NCBI Taxonomy" id="708192"/>
    <lineage>
        <taxon>Eukaryota</taxon>
        <taxon>Fungi</taxon>
        <taxon>Dikarya</taxon>
        <taxon>Ascomycota</taxon>
        <taxon>Pezizomycotina</taxon>
        <taxon>Sordariomycetes</taxon>
        <taxon>Hypocreomycetidae</taxon>
        <taxon>Glomerellales</taxon>
        <taxon>Glomerellaceae</taxon>
        <taxon>Colletotrichum</taxon>
        <taxon>Colletotrichum spaethianum species complex</taxon>
    </lineage>
</organism>
<evidence type="ECO:0000313" key="1">
    <source>
        <dbReference type="EMBL" id="GJC90377.1"/>
    </source>
</evidence>
<dbReference type="Proteomes" id="UP001055172">
    <property type="component" value="Unassembled WGS sequence"/>
</dbReference>
<dbReference type="AlphaFoldDB" id="A0AA37H1V3"/>
<protein>
    <submittedName>
        <fullName evidence="1">Uncharacterized protein</fullName>
    </submittedName>
</protein>
<sequence length="72" mass="7772">MNSDKKVESDHSLSGSNGEGINVFYTGLPPYHPLALAEGWDPELVDKGVRNDAIELVQAGYNVYGMLSSYGP</sequence>
<gene>
    <name evidence="1" type="ORF">ColLi_13215</name>
</gene>
<dbReference type="EMBL" id="BPPX01000052">
    <property type="protein sequence ID" value="GJC90377.1"/>
    <property type="molecule type" value="Genomic_DNA"/>
</dbReference>
<proteinExistence type="predicted"/>
<comment type="caution">
    <text evidence="1">The sequence shown here is derived from an EMBL/GenBank/DDBJ whole genome shotgun (WGS) entry which is preliminary data.</text>
</comment>
<reference evidence="1 2" key="1">
    <citation type="submission" date="2021-07" db="EMBL/GenBank/DDBJ databases">
        <title>Genome data of Colletotrichum spaethianum.</title>
        <authorList>
            <person name="Utami Y.D."/>
            <person name="Hiruma K."/>
        </authorList>
    </citation>
    <scope>NUCLEOTIDE SEQUENCE [LARGE SCALE GENOMIC DNA]</scope>
    <source>
        <strain evidence="1 2">MAFF 242679</strain>
    </source>
</reference>
<accession>A0AA37H1V3</accession>